<feature type="domain" description="Bulb-type lectin" evidence="2">
    <location>
        <begin position="151"/>
        <end position="257"/>
    </location>
</feature>
<dbReference type="CDD" id="cd00028">
    <property type="entry name" value="B_lectin"/>
    <property type="match status" value="1"/>
</dbReference>
<dbReference type="InterPro" id="IPR001480">
    <property type="entry name" value="Bulb-type_lectin_dom"/>
</dbReference>
<keyword evidence="4" id="KW-1185">Reference proteome</keyword>
<dbReference type="SMR" id="A0A8T3BKB3"/>
<evidence type="ECO:0000313" key="3">
    <source>
        <dbReference type="EMBL" id="KAI0512155.1"/>
    </source>
</evidence>
<feature type="signal peptide" evidence="1">
    <location>
        <begin position="1"/>
        <end position="26"/>
    </location>
</feature>
<dbReference type="EMBL" id="JAGYWB010000009">
    <property type="protein sequence ID" value="KAI0512155.1"/>
    <property type="molecule type" value="Genomic_DNA"/>
</dbReference>
<dbReference type="AlphaFoldDB" id="A0A8T3BKB3"/>
<evidence type="ECO:0000259" key="2">
    <source>
        <dbReference type="PROSITE" id="PS50927"/>
    </source>
</evidence>
<dbReference type="Gene3D" id="2.90.10.10">
    <property type="entry name" value="Bulb-type lectin domain"/>
    <property type="match status" value="2"/>
</dbReference>
<dbReference type="OrthoDB" id="755253at2759"/>
<comment type="caution">
    <text evidence="3">The sequence shown here is derived from an EMBL/GenBank/DDBJ whole genome shotgun (WGS) entry which is preliminary data.</text>
</comment>
<keyword evidence="1" id="KW-0732">Signal</keyword>
<name>A0A8T3BKB3_DENNO</name>
<protein>
    <recommendedName>
        <fullName evidence="2">Bulb-type lectin domain-containing protein</fullName>
    </recommendedName>
</protein>
<dbReference type="PROSITE" id="PS50927">
    <property type="entry name" value="BULB_LECTIN"/>
    <property type="match status" value="2"/>
</dbReference>
<feature type="domain" description="Bulb-type lectin" evidence="2">
    <location>
        <begin position="27"/>
        <end position="135"/>
    </location>
</feature>
<evidence type="ECO:0000256" key="1">
    <source>
        <dbReference type="SAM" id="SignalP"/>
    </source>
</evidence>
<evidence type="ECO:0000313" key="4">
    <source>
        <dbReference type="Proteomes" id="UP000829196"/>
    </source>
</evidence>
<proteinExistence type="predicted"/>
<accession>A0A8T3BKB3</accession>
<reference evidence="3" key="1">
    <citation type="journal article" date="2022" name="Front. Genet.">
        <title>Chromosome-Scale Assembly of the Dendrobium nobile Genome Provides Insights Into the Molecular Mechanism of the Biosynthesis of the Medicinal Active Ingredient of Dendrobium.</title>
        <authorList>
            <person name="Xu Q."/>
            <person name="Niu S.-C."/>
            <person name="Li K.-L."/>
            <person name="Zheng P.-J."/>
            <person name="Zhang X.-J."/>
            <person name="Jia Y."/>
            <person name="Liu Y."/>
            <person name="Niu Y.-X."/>
            <person name="Yu L.-H."/>
            <person name="Chen D.-F."/>
            <person name="Zhang G.-Q."/>
        </authorList>
    </citation>
    <scope>NUCLEOTIDE SEQUENCE</scope>
    <source>
        <tissue evidence="3">Leaf</tissue>
    </source>
</reference>
<sequence>MVFHIIPDIPLLFLLLLLPSPSSTAATNILLTGEILPTDTQLSTPNAAFRIHNDCNLALYNPTLRFQSNTGNLRTNNCTLTLTRRGQLLIQAPNGSTIWSSSPPTKTGRYAALLRSDGHVAIYGPSVWSTPYQRSAGVAELGKYSPSPNARNHMFSSQVLYDNSKLASGEHALAMKDDCGLELVKESEGVVWESGTKGKGRNCFVRLDHRGQLAVVDDRFKVVWASKAAEADGFYVLVVHNDGRAAVYGPAIWSTNT</sequence>
<feature type="chain" id="PRO_5035863405" description="Bulb-type lectin domain-containing protein" evidence="1">
    <location>
        <begin position="27"/>
        <end position="257"/>
    </location>
</feature>
<gene>
    <name evidence="3" type="ORF">KFK09_012793</name>
</gene>
<organism evidence="3 4">
    <name type="scientific">Dendrobium nobile</name>
    <name type="common">Orchid</name>
    <dbReference type="NCBI Taxonomy" id="94219"/>
    <lineage>
        <taxon>Eukaryota</taxon>
        <taxon>Viridiplantae</taxon>
        <taxon>Streptophyta</taxon>
        <taxon>Embryophyta</taxon>
        <taxon>Tracheophyta</taxon>
        <taxon>Spermatophyta</taxon>
        <taxon>Magnoliopsida</taxon>
        <taxon>Liliopsida</taxon>
        <taxon>Asparagales</taxon>
        <taxon>Orchidaceae</taxon>
        <taxon>Epidendroideae</taxon>
        <taxon>Malaxideae</taxon>
        <taxon>Dendrobiinae</taxon>
        <taxon>Dendrobium</taxon>
    </lineage>
</organism>
<dbReference type="SMART" id="SM00108">
    <property type="entry name" value="B_lectin"/>
    <property type="match status" value="2"/>
</dbReference>
<dbReference type="InterPro" id="IPR036426">
    <property type="entry name" value="Bulb-type_lectin_dom_sf"/>
</dbReference>
<dbReference type="SUPFAM" id="SSF51110">
    <property type="entry name" value="alpha-D-mannose-specific plant lectins"/>
    <property type="match status" value="2"/>
</dbReference>
<dbReference type="Proteomes" id="UP000829196">
    <property type="component" value="Unassembled WGS sequence"/>
</dbReference>
<dbReference type="GO" id="GO:0051707">
    <property type="term" value="P:response to other organism"/>
    <property type="evidence" value="ECO:0007669"/>
    <property type="project" value="UniProtKB-ARBA"/>
</dbReference>